<feature type="signal peptide" evidence="11">
    <location>
        <begin position="1"/>
        <end position="19"/>
    </location>
</feature>
<dbReference type="Gene3D" id="2.40.440.10">
    <property type="entry name" value="L,D-transpeptidase catalytic domain-like"/>
    <property type="match status" value="1"/>
</dbReference>
<organism evidence="13 14">
    <name type="scientific">Hyphomicrobium denitrificans 1NES1</name>
    <dbReference type="NCBI Taxonomy" id="670307"/>
    <lineage>
        <taxon>Bacteria</taxon>
        <taxon>Pseudomonadati</taxon>
        <taxon>Pseudomonadota</taxon>
        <taxon>Alphaproteobacteria</taxon>
        <taxon>Hyphomicrobiales</taxon>
        <taxon>Hyphomicrobiaceae</taxon>
        <taxon>Hyphomicrobium</taxon>
    </lineage>
</organism>
<dbReference type="PANTHER" id="PTHR30582:SF24">
    <property type="entry name" value="L,D-TRANSPEPTIDASE ERFK_SRFK-RELATED"/>
    <property type="match status" value="1"/>
</dbReference>
<dbReference type="GO" id="GO:0008360">
    <property type="term" value="P:regulation of cell shape"/>
    <property type="evidence" value="ECO:0007669"/>
    <property type="project" value="UniProtKB-UniRule"/>
</dbReference>
<gene>
    <name evidence="13" type="ORF">HYPDE_28558</name>
</gene>
<dbReference type="GO" id="GO:0005576">
    <property type="term" value="C:extracellular region"/>
    <property type="evidence" value="ECO:0007669"/>
    <property type="project" value="TreeGrafter"/>
</dbReference>
<feature type="region of interest" description="Disordered" evidence="10">
    <location>
        <begin position="61"/>
        <end position="85"/>
    </location>
</feature>
<dbReference type="RefSeq" id="WP_015597428.1">
    <property type="nucleotide sequence ID" value="NC_021172.1"/>
</dbReference>
<sequence>MSILAAAILSCAITAPAYAVHPFEQTYGYVPPKKLKRSSPRAEPAPTPLFGMGWDWGRPQNGRYDDGDDHSPASTAGTLTGGGRPHIAAVAPPKVSFPNSYGTGSIIIDTAGRHLYYVLSSTTAYRYPIAVGKQGFAWSGVEKISRKVAWPDWYPPAEMRARKPGLPVHMEGGIRNPLGAMALYLGNTLYRIHGTNDVSSIGTATSSGCIRMTNGNVTHLASLAGVGTTVHVLKRLTAGMARVAKAGDEG</sequence>
<evidence type="ECO:0000256" key="6">
    <source>
        <dbReference type="ARBA" id="ARBA00022960"/>
    </source>
</evidence>
<evidence type="ECO:0000256" key="9">
    <source>
        <dbReference type="PROSITE-ProRule" id="PRU01373"/>
    </source>
</evidence>
<dbReference type="InterPro" id="IPR050979">
    <property type="entry name" value="LD-transpeptidase"/>
</dbReference>
<evidence type="ECO:0000256" key="1">
    <source>
        <dbReference type="ARBA" id="ARBA00004752"/>
    </source>
</evidence>
<dbReference type="eggNOG" id="COG1376">
    <property type="taxonomic scope" value="Bacteria"/>
</dbReference>
<name>N0BA21_9HYPH</name>
<dbReference type="InterPro" id="IPR038063">
    <property type="entry name" value="Transpep_catalytic_dom"/>
</dbReference>
<protein>
    <submittedName>
        <fullName evidence="13">ErfK/YbiS/YcfS/YnhG family protein</fullName>
    </submittedName>
</protein>
<feature type="domain" description="L,D-TPase catalytic" evidence="12">
    <location>
        <begin position="104"/>
        <end position="233"/>
    </location>
</feature>
<proteinExistence type="inferred from homology"/>
<dbReference type="MEROPS" id="C82.003"/>
<comment type="pathway">
    <text evidence="1 9">Cell wall biogenesis; peptidoglycan biosynthesis.</text>
</comment>
<keyword evidence="7 9" id="KW-0573">Peptidoglycan synthesis</keyword>
<feature type="active site" description="Nucleophile" evidence="9">
    <location>
        <position position="209"/>
    </location>
</feature>
<keyword evidence="8 9" id="KW-0961">Cell wall biogenesis/degradation</keyword>
<accession>N0BA21</accession>
<dbReference type="GO" id="GO:0016757">
    <property type="term" value="F:glycosyltransferase activity"/>
    <property type="evidence" value="ECO:0007669"/>
    <property type="project" value="UniProtKB-KW"/>
</dbReference>
<reference evidence="13 14" key="1">
    <citation type="journal article" date="2013" name="Genome Announc.">
        <title>Genome sequences for three denitrifying bacterial strains isolated from a uranium- and nitrate-contaminated subsurface environment.</title>
        <authorList>
            <person name="Venkatramanan R."/>
            <person name="Prakash O."/>
            <person name="Woyke T."/>
            <person name="Chain P."/>
            <person name="Goodwin L.A."/>
            <person name="Watson D."/>
            <person name="Brooks S."/>
            <person name="Kostka J.E."/>
            <person name="Green S.J."/>
        </authorList>
    </citation>
    <scope>NUCLEOTIDE SEQUENCE [LARGE SCALE GENOMIC DNA]</scope>
    <source>
        <strain evidence="13 14">1NES1</strain>
    </source>
</reference>
<keyword evidence="4" id="KW-0808">Transferase</keyword>
<keyword evidence="14" id="KW-1185">Reference proteome</keyword>
<evidence type="ECO:0000256" key="5">
    <source>
        <dbReference type="ARBA" id="ARBA00022801"/>
    </source>
</evidence>
<comment type="similarity">
    <text evidence="2">Belongs to the YkuD family.</text>
</comment>
<dbReference type="SUPFAM" id="SSF141523">
    <property type="entry name" value="L,D-transpeptidase catalytic domain-like"/>
    <property type="match status" value="1"/>
</dbReference>
<dbReference type="InterPro" id="IPR005490">
    <property type="entry name" value="LD_TPept_cat_dom"/>
</dbReference>
<feature type="active site" description="Proton donor/acceptor" evidence="9">
    <location>
        <position position="193"/>
    </location>
</feature>
<keyword evidence="11" id="KW-0732">Signal</keyword>
<keyword evidence="3" id="KW-0328">Glycosyltransferase</keyword>
<dbReference type="STRING" id="670307.HYPDE_28558"/>
<evidence type="ECO:0000256" key="10">
    <source>
        <dbReference type="SAM" id="MobiDB-lite"/>
    </source>
</evidence>
<evidence type="ECO:0000256" key="8">
    <source>
        <dbReference type="ARBA" id="ARBA00023316"/>
    </source>
</evidence>
<feature type="chain" id="PRO_5004105467" evidence="11">
    <location>
        <begin position="20"/>
        <end position="250"/>
    </location>
</feature>
<keyword evidence="5" id="KW-0378">Hydrolase</keyword>
<dbReference type="HOGENOM" id="CLU_042399_1_3_5"/>
<evidence type="ECO:0000256" key="2">
    <source>
        <dbReference type="ARBA" id="ARBA00005992"/>
    </source>
</evidence>
<dbReference type="Proteomes" id="UP000005952">
    <property type="component" value="Chromosome"/>
</dbReference>
<evidence type="ECO:0000256" key="4">
    <source>
        <dbReference type="ARBA" id="ARBA00022679"/>
    </source>
</evidence>
<evidence type="ECO:0000256" key="7">
    <source>
        <dbReference type="ARBA" id="ARBA00022984"/>
    </source>
</evidence>
<dbReference type="EMBL" id="CP005587">
    <property type="protein sequence ID" value="AGK57391.1"/>
    <property type="molecule type" value="Genomic_DNA"/>
</dbReference>
<dbReference type="AlphaFoldDB" id="N0BA21"/>
<evidence type="ECO:0000313" key="14">
    <source>
        <dbReference type="Proteomes" id="UP000005952"/>
    </source>
</evidence>
<dbReference type="UniPathway" id="UPA00219"/>
<dbReference type="PROSITE" id="PS52029">
    <property type="entry name" value="LD_TPASE"/>
    <property type="match status" value="1"/>
</dbReference>
<evidence type="ECO:0000256" key="11">
    <source>
        <dbReference type="SAM" id="SignalP"/>
    </source>
</evidence>
<dbReference type="GO" id="GO:0071972">
    <property type="term" value="F:peptidoglycan L,D-transpeptidase activity"/>
    <property type="evidence" value="ECO:0007669"/>
    <property type="project" value="TreeGrafter"/>
</dbReference>
<evidence type="ECO:0000259" key="12">
    <source>
        <dbReference type="PROSITE" id="PS52029"/>
    </source>
</evidence>
<dbReference type="KEGG" id="hdt:HYPDE_28558"/>
<evidence type="ECO:0000256" key="3">
    <source>
        <dbReference type="ARBA" id="ARBA00022676"/>
    </source>
</evidence>
<dbReference type="GO" id="GO:0018104">
    <property type="term" value="P:peptidoglycan-protein cross-linking"/>
    <property type="evidence" value="ECO:0007669"/>
    <property type="project" value="TreeGrafter"/>
</dbReference>
<dbReference type="FunFam" id="2.40.440.10:FF:000002">
    <property type="entry name" value="L,D-transpeptidase ErfK/SrfK"/>
    <property type="match status" value="1"/>
</dbReference>
<dbReference type="Pfam" id="PF03734">
    <property type="entry name" value="YkuD"/>
    <property type="match status" value="1"/>
</dbReference>
<evidence type="ECO:0000313" key="13">
    <source>
        <dbReference type="EMBL" id="AGK57391.1"/>
    </source>
</evidence>
<keyword evidence="6 9" id="KW-0133">Cell shape</keyword>
<dbReference type="GO" id="GO:0071555">
    <property type="term" value="P:cell wall organization"/>
    <property type="evidence" value="ECO:0007669"/>
    <property type="project" value="UniProtKB-UniRule"/>
</dbReference>
<dbReference type="PANTHER" id="PTHR30582">
    <property type="entry name" value="L,D-TRANSPEPTIDASE"/>
    <property type="match status" value="1"/>
</dbReference>
<dbReference type="CDD" id="cd16913">
    <property type="entry name" value="YkuD_like"/>
    <property type="match status" value="1"/>
</dbReference>